<dbReference type="InterPro" id="IPR007312">
    <property type="entry name" value="Phosphoesterase"/>
</dbReference>
<comment type="caution">
    <text evidence="3">The sequence shown here is derived from an EMBL/GenBank/DDBJ whole genome shotgun (WGS) entry which is preliminary data.</text>
</comment>
<evidence type="ECO:0000256" key="2">
    <source>
        <dbReference type="SAM" id="MobiDB-lite"/>
    </source>
</evidence>
<evidence type="ECO:0000313" key="3">
    <source>
        <dbReference type="EMBL" id="TQB71225.1"/>
    </source>
</evidence>
<feature type="region of interest" description="Disordered" evidence="2">
    <location>
        <begin position="49"/>
        <end position="79"/>
    </location>
</feature>
<dbReference type="FunFam" id="3.40.720.10:FF:000052">
    <property type="entry name" value="Phosphatidylglycerol specific phospholipase, putative"/>
    <property type="match status" value="1"/>
</dbReference>
<dbReference type="Pfam" id="PF04185">
    <property type="entry name" value="Phosphoesterase"/>
    <property type="match status" value="1"/>
</dbReference>
<dbReference type="GO" id="GO:0016788">
    <property type="term" value="F:hydrolase activity, acting on ester bonds"/>
    <property type="evidence" value="ECO:0007669"/>
    <property type="project" value="InterPro"/>
</dbReference>
<evidence type="ECO:0000256" key="1">
    <source>
        <dbReference type="ARBA" id="ARBA00022801"/>
    </source>
</evidence>
<dbReference type="STRING" id="5098.A0A507QRQ7"/>
<reference evidence="3 4" key="1">
    <citation type="submission" date="2019-06" db="EMBL/GenBank/DDBJ databases">
        <title>Wine fermentation using esterase from Monascus purpureus.</title>
        <authorList>
            <person name="Geng C."/>
            <person name="Zhang Y."/>
        </authorList>
    </citation>
    <scope>NUCLEOTIDE SEQUENCE [LARGE SCALE GENOMIC DNA]</scope>
    <source>
        <strain evidence="3">HQ1</strain>
    </source>
</reference>
<dbReference type="Gene3D" id="3.40.720.10">
    <property type="entry name" value="Alkaline Phosphatase, subunit A"/>
    <property type="match status" value="1"/>
</dbReference>
<proteinExistence type="predicted"/>
<keyword evidence="1" id="KW-0378">Hydrolase</keyword>
<dbReference type="Proteomes" id="UP000319663">
    <property type="component" value="Unassembled WGS sequence"/>
</dbReference>
<dbReference type="PANTHER" id="PTHR31956">
    <property type="entry name" value="NON-SPECIFIC PHOSPHOLIPASE C4-RELATED"/>
    <property type="match status" value="1"/>
</dbReference>
<dbReference type="AlphaFoldDB" id="A0A507QRQ7"/>
<accession>A0A507QRQ7</accession>
<evidence type="ECO:0000313" key="4">
    <source>
        <dbReference type="Proteomes" id="UP000319663"/>
    </source>
</evidence>
<feature type="compositionally biased region" description="Low complexity" evidence="2">
    <location>
        <begin position="49"/>
        <end position="60"/>
    </location>
</feature>
<dbReference type="GO" id="GO:0009395">
    <property type="term" value="P:phospholipid catabolic process"/>
    <property type="evidence" value="ECO:0007669"/>
    <property type="project" value="TreeGrafter"/>
</dbReference>
<sequence>MWTRSDALSQRTQSIADYLRAPDLGQFQDASQASSGAPRSFCSGCCRSSQKPSSRISSIRPEPEGQDQAHGAAYPGESLDNLLGGQTIRGLDNPINNGPFCNPVNLTDPSAGQVCSKPHDFDSVINDSDHSIHGNNIQFYGTFHPDQAAIESGQLKPSMNGFVHEQARLYPTVDQSVLDTQVLNYYTEDQVPVFTELVRNFITFNNWHSDIPADRSKQSRYVSGTSYGHGTNDAGFGKSTLPQRSIFQQLTETNHSWANYCTSGSGDSHYFSWTVNSGSTKFSKPINQFYQDAYLGRLPEFSYIDPSCCSVGTNSIHPSGLVSDGQILVKQIYDALRSGPQRDETLFIISFDETGGFHDHVPPPRAPRPDNLTYTEKTPDGGSYTFNFDRLGSRVPTFLISPWVDGGVVEKLGTNADGQQVSYSATSTLRTLGYLWDFEPFNPRVAAAPSFDHLIGTTKRVFTPETLVTPHAF</sequence>
<evidence type="ECO:0008006" key="5">
    <source>
        <dbReference type="Google" id="ProtNLM"/>
    </source>
</evidence>
<name>A0A507QRQ7_MONPU</name>
<dbReference type="EMBL" id="VIFY01000085">
    <property type="protein sequence ID" value="TQB71225.1"/>
    <property type="molecule type" value="Genomic_DNA"/>
</dbReference>
<keyword evidence="4" id="KW-1185">Reference proteome</keyword>
<gene>
    <name evidence="3" type="ORF">MPDQ_007696</name>
</gene>
<dbReference type="PANTHER" id="PTHR31956:SF24">
    <property type="entry name" value="PHOSPHOESTERASE SUPERFAMILY PROTEIN (AFU_ORTHOLOGUE AFUA_1G17590)"/>
    <property type="match status" value="1"/>
</dbReference>
<dbReference type="InterPro" id="IPR017850">
    <property type="entry name" value="Alkaline_phosphatase_core_sf"/>
</dbReference>
<protein>
    <recommendedName>
        <fullName evidence="5">Phosphoesterase</fullName>
    </recommendedName>
</protein>
<organism evidence="3 4">
    <name type="scientific">Monascus purpureus</name>
    <name type="common">Red mold</name>
    <name type="synonym">Monascus anka</name>
    <dbReference type="NCBI Taxonomy" id="5098"/>
    <lineage>
        <taxon>Eukaryota</taxon>
        <taxon>Fungi</taxon>
        <taxon>Dikarya</taxon>
        <taxon>Ascomycota</taxon>
        <taxon>Pezizomycotina</taxon>
        <taxon>Eurotiomycetes</taxon>
        <taxon>Eurotiomycetidae</taxon>
        <taxon>Eurotiales</taxon>
        <taxon>Aspergillaceae</taxon>
        <taxon>Monascus</taxon>
    </lineage>
</organism>